<dbReference type="EMBL" id="LGHB01000011">
    <property type="protein sequence ID" value="KUK96568.1"/>
    <property type="molecule type" value="Genomic_DNA"/>
</dbReference>
<dbReference type="Gene3D" id="3.40.140.10">
    <property type="entry name" value="Cytidine Deaminase, domain 2"/>
    <property type="match status" value="1"/>
</dbReference>
<dbReference type="InterPro" id="IPR016193">
    <property type="entry name" value="Cytidine_deaminase-like"/>
</dbReference>
<dbReference type="PANTHER" id="PTHR30592:SF1">
    <property type="entry name" value="SULFUR CARRIER PROTEIN FDHD"/>
    <property type="match status" value="1"/>
</dbReference>
<dbReference type="GO" id="GO:0005737">
    <property type="term" value="C:cytoplasm"/>
    <property type="evidence" value="ECO:0007669"/>
    <property type="project" value="UniProtKB-SubCell"/>
</dbReference>
<accession>A0A101FUG2</accession>
<evidence type="ECO:0000256" key="3">
    <source>
        <dbReference type="HAMAP-Rule" id="MF_00187"/>
    </source>
</evidence>
<sequence length="256" mass="27701">MKESWHADRIEEPEEFWQEERLDPSAAFQATGCIEISGKGRRKLKVDVAVEERIKIVIDGTAVAELFCLPSELEELAVGFLVCEGLVEGPADIVSVQSEGKSLICERRGQRGEENFHRVVSDLKMNPETIFGALDLLNQEARLWRRTGGTHSALVLREGGGIASFCEDVSRSSAVDKAVGSALLAGTDLSRCAMITTGRLSSVIVAKVARAGFPIVVSRAAPLNAGIDLAKRLGMTLAAFARRPKLHVYSGDGRIL</sequence>
<dbReference type="GO" id="GO:0016783">
    <property type="term" value="F:sulfurtransferase activity"/>
    <property type="evidence" value="ECO:0007669"/>
    <property type="project" value="InterPro"/>
</dbReference>
<evidence type="ECO:0000313" key="6">
    <source>
        <dbReference type="Proteomes" id="UP000053961"/>
    </source>
</evidence>
<feature type="binding site" evidence="3">
    <location>
        <begin position="240"/>
        <end position="245"/>
    </location>
    <ligand>
        <name>Mo-bis(molybdopterin guanine dinucleotide)</name>
        <dbReference type="ChEBI" id="CHEBI:60539"/>
    </ligand>
</feature>
<comment type="caution">
    <text evidence="3">Lacks conserved residue(s) required for the propagation of feature annotation.</text>
</comment>
<dbReference type="InterPro" id="IPR003786">
    <property type="entry name" value="FdhD"/>
</dbReference>
<reference evidence="6 7" key="2">
    <citation type="journal article" date="2015" name="MBio">
        <title>Genome-Resolved Metagenomic Analysis Reveals Roles for Candidate Phyla and Other Microbial Community Members in Biogeochemical Transformations in Oil Reservoirs.</title>
        <authorList>
            <person name="Hu P."/>
            <person name="Tom L."/>
            <person name="Singh A."/>
            <person name="Thomas B.C."/>
            <person name="Baker B.J."/>
            <person name="Piceno Y.M."/>
            <person name="Andersen G.L."/>
            <person name="Banfield J.F."/>
        </authorList>
    </citation>
    <scope>NUCLEOTIDE SEQUENCE [LARGE SCALE GENOMIC DNA]</scope>
    <source>
        <strain evidence="4">57_489</strain>
    </source>
</reference>
<evidence type="ECO:0000313" key="4">
    <source>
        <dbReference type="EMBL" id="KUK44644.1"/>
    </source>
</evidence>
<dbReference type="HAMAP" id="MF_00187">
    <property type="entry name" value="FdhD"/>
    <property type="match status" value="1"/>
</dbReference>
<dbReference type="EMBL" id="LGFT01000019">
    <property type="protein sequence ID" value="KUK44644.1"/>
    <property type="molecule type" value="Genomic_DNA"/>
</dbReference>
<dbReference type="Pfam" id="PF02634">
    <property type="entry name" value="FdhD-NarQ"/>
    <property type="match status" value="2"/>
</dbReference>
<evidence type="ECO:0000256" key="2">
    <source>
        <dbReference type="ARBA" id="ARBA00023150"/>
    </source>
</evidence>
<keyword evidence="2 3" id="KW-0501">Molybdenum cofactor biosynthesis</keyword>
<protein>
    <recommendedName>
        <fullName evidence="3">Protein FdhD</fullName>
    </recommendedName>
</protein>
<keyword evidence="1 3" id="KW-0963">Cytoplasm</keyword>
<proteinExistence type="inferred from homology"/>
<organism evidence="4 7">
    <name type="scientific">Methanothrix harundinacea</name>
    <dbReference type="NCBI Taxonomy" id="301375"/>
    <lineage>
        <taxon>Archaea</taxon>
        <taxon>Methanobacteriati</taxon>
        <taxon>Methanobacteriota</taxon>
        <taxon>Stenosarchaea group</taxon>
        <taxon>Methanomicrobia</taxon>
        <taxon>Methanotrichales</taxon>
        <taxon>Methanotrichaceae</taxon>
        <taxon>Methanothrix</taxon>
    </lineage>
</organism>
<reference evidence="5" key="1">
    <citation type="journal article" date="2015" name="MBio">
        <title>Genome-resolved metagenomic analysis reveals roles for candidate phyla and other microbial community members in biogeochemical transformations in oil reservoirs.</title>
        <authorList>
            <person name="Hu P."/>
            <person name="Tom L."/>
            <person name="Singh A."/>
            <person name="Thomas B.C."/>
            <person name="Baker B.J."/>
            <person name="Piceno Y.M."/>
            <person name="Andersen G.L."/>
            <person name="Banfield J.F."/>
        </authorList>
    </citation>
    <scope>NUCLEOTIDE SEQUENCE [LARGE SCALE GENOMIC DNA]</scope>
    <source>
        <strain evidence="5">56_747</strain>
    </source>
</reference>
<evidence type="ECO:0000256" key="1">
    <source>
        <dbReference type="ARBA" id="ARBA00022490"/>
    </source>
</evidence>
<dbReference type="Gene3D" id="3.10.20.10">
    <property type="match status" value="1"/>
</dbReference>
<dbReference type="PANTHER" id="PTHR30592">
    <property type="entry name" value="FORMATE DEHYDROGENASE"/>
    <property type="match status" value="1"/>
</dbReference>
<evidence type="ECO:0000313" key="7">
    <source>
        <dbReference type="Proteomes" id="UP000057043"/>
    </source>
</evidence>
<dbReference type="GO" id="GO:0006777">
    <property type="term" value="P:Mo-molybdopterin cofactor biosynthetic process"/>
    <property type="evidence" value="ECO:0007669"/>
    <property type="project" value="UniProtKB-UniRule"/>
</dbReference>
<dbReference type="AlphaFoldDB" id="A0A101FUG2"/>
<dbReference type="PIRSF" id="PIRSF015626">
    <property type="entry name" value="FdhD"/>
    <property type="match status" value="1"/>
</dbReference>
<dbReference type="SUPFAM" id="SSF53927">
    <property type="entry name" value="Cytidine deaminase-like"/>
    <property type="match status" value="1"/>
</dbReference>
<gene>
    <name evidence="3" type="primary">fdhD</name>
    <name evidence="4" type="ORF">XD72_0947</name>
    <name evidence="5" type="ORF">XE07_1036</name>
</gene>
<comment type="similarity">
    <text evidence="3">Belongs to the FdhD family.</text>
</comment>
<comment type="caution">
    <text evidence="4">The sequence shown here is derived from an EMBL/GenBank/DDBJ whole genome shotgun (WGS) entry which is preliminary data.</text>
</comment>
<dbReference type="Proteomes" id="UP000057043">
    <property type="component" value="Unassembled WGS sequence"/>
</dbReference>
<dbReference type="PATRIC" id="fig|301375.6.peg.2438"/>
<name>A0A101FUG2_9EURY</name>
<comment type="function">
    <text evidence="3">Required for formate dehydrogenase (FDH) activity.</text>
</comment>
<dbReference type="Proteomes" id="UP000053961">
    <property type="component" value="Unassembled WGS sequence"/>
</dbReference>
<comment type="subcellular location">
    <subcellularLocation>
        <location evidence="3">Cytoplasm</location>
    </subcellularLocation>
</comment>
<evidence type="ECO:0000313" key="5">
    <source>
        <dbReference type="EMBL" id="KUK96568.1"/>
    </source>
</evidence>